<sequence length="223" mass="24581">VRHRKVLALGYRALDHKTFLAHQFVKGKFVACYEPTVESSNAGVIWGCCRDAGLPAAPATGFVLPPPPKDEYTILPHSFIIGIHGDIPVEVRNPRDSGMNHVGQGGRIAWVSPCPHSFQVVQTLHNKLYKSPGKTWVVWALILPVPMVLVGHKADLALLRKGGLWGWEVRIDEGKKPVESWGAIFLKSSAEESQVTVGISMKLTEENNRVDNSYGRSTSCHLM</sequence>
<comment type="caution">
    <text evidence="1">The sequence shown here is derived from an EMBL/GenBank/DDBJ whole genome shotgun (WGS) entry which is preliminary data.</text>
</comment>
<feature type="non-terminal residue" evidence="1">
    <location>
        <position position="1"/>
    </location>
</feature>
<dbReference type="AlphaFoldDB" id="A0A7K9LL40"/>
<dbReference type="EMBL" id="VWZS01009491">
    <property type="protein sequence ID" value="NXH63460.1"/>
    <property type="molecule type" value="Genomic_DNA"/>
</dbReference>
<proteinExistence type="predicted"/>
<keyword evidence="2" id="KW-1185">Reference proteome</keyword>
<dbReference type="Gene3D" id="3.40.50.300">
    <property type="entry name" value="P-loop containing nucleotide triphosphate hydrolases"/>
    <property type="match status" value="1"/>
</dbReference>
<protein>
    <submittedName>
        <fullName evidence="1">REBL1 GTPase</fullName>
    </submittedName>
</protein>
<gene>
    <name evidence="1" type="primary">Rhebl1</name>
    <name evidence="1" type="ORF">RHAINO_R15283</name>
</gene>
<evidence type="ECO:0000313" key="1">
    <source>
        <dbReference type="EMBL" id="NXH63460.1"/>
    </source>
</evidence>
<name>A0A7K9LL40_9PASS</name>
<feature type="non-terminal residue" evidence="1">
    <location>
        <position position="223"/>
    </location>
</feature>
<reference evidence="1 2" key="1">
    <citation type="submission" date="2019-09" db="EMBL/GenBank/DDBJ databases">
        <title>Bird 10,000 Genomes (B10K) Project - Family phase.</title>
        <authorList>
            <person name="Zhang G."/>
        </authorList>
    </citation>
    <scope>NUCLEOTIDE SEQUENCE [LARGE SCALE GENOMIC DNA]</scope>
    <source>
        <strain evidence="1">B10K-DU-001-29</strain>
        <tissue evidence="1">Muscle</tissue>
    </source>
</reference>
<organism evidence="1 2">
    <name type="scientific">Rhabdornis inornatus</name>
    <dbReference type="NCBI Taxonomy" id="237438"/>
    <lineage>
        <taxon>Eukaryota</taxon>
        <taxon>Metazoa</taxon>
        <taxon>Chordata</taxon>
        <taxon>Craniata</taxon>
        <taxon>Vertebrata</taxon>
        <taxon>Euteleostomi</taxon>
        <taxon>Archelosauria</taxon>
        <taxon>Archosauria</taxon>
        <taxon>Dinosauria</taxon>
        <taxon>Saurischia</taxon>
        <taxon>Theropoda</taxon>
        <taxon>Coelurosauria</taxon>
        <taxon>Aves</taxon>
        <taxon>Neognathae</taxon>
        <taxon>Neoaves</taxon>
        <taxon>Telluraves</taxon>
        <taxon>Australaves</taxon>
        <taxon>Passeriformes</taxon>
        <taxon>Rhabdornithidae</taxon>
        <taxon>Rhabdornis</taxon>
    </lineage>
</organism>
<dbReference type="SMART" id="SM00173">
    <property type="entry name" value="RAS"/>
    <property type="match status" value="1"/>
</dbReference>
<dbReference type="InterPro" id="IPR027417">
    <property type="entry name" value="P-loop_NTPase"/>
</dbReference>
<evidence type="ECO:0000313" key="2">
    <source>
        <dbReference type="Proteomes" id="UP000583164"/>
    </source>
</evidence>
<accession>A0A7K9LL40</accession>
<dbReference type="Proteomes" id="UP000583164">
    <property type="component" value="Unassembled WGS sequence"/>
</dbReference>
<dbReference type="OrthoDB" id="25818at2759"/>